<dbReference type="SUPFAM" id="SSF81698">
    <property type="entry name" value="FF domain"/>
    <property type="match status" value="3"/>
</dbReference>
<feature type="coiled-coil region" evidence="6">
    <location>
        <begin position="206"/>
        <end position="239"/>
    </location>
</feature>
<keyword evidence="2" id="KW-0507">mRNA processing</keyword>
<comment type="subcellular location">
    <subcellularLocation>
        <location evidence="1">Nucleus</location>
    </subcellularLocation>
</comment>
<feature type="compositionally biased region" description="Basic and acidic residues" evidence="7">
    <location>
        <begin position="609"/>
        <end position="633"/>
    </location>
</feature>
<evidence type="ECO:0000256" key="5">
    <source>
        <dbReference type="ARBA" id="ARBA00023242"/>
    </source>
</evidence>
<keyword evidence="11" id="KW-1185">Reference proteome</keyword>
<dbReference type="SMART" id="SM00441">
    <property type="entry name" value="FF"/>
    <property type="match status" value="4"/>
</dbReference>
<dbReference type="PROSITE" id="PS01159">
    <property type="entry name" value="WW_DOMAIN_1"/>
    <property type="match status" value="1"/>
</dbReference>
<dbReference type="CDD" id="cd00201">
    <property type="entry name" value="WW"/>
    <property type="match status" value="2"/>
</dbReference>
<evidence type="ECO:0000313" key="10">
    <source>
        <dbReference type="EMBL" id="SHO78038.1"/>
    </source>
</evidence>
<keyword evidence="5" id="KW-0539">Nucleus</keyword>
<proteinExistence type="predicted"/>
<evidence type="ECO:0000256" key="7">
    <source>
        <dbReference type="SAM" id="MobiDB-lite"/>
    </source>
</evidence>
<dbReference type="InterPro" id="IPR002713">
    <property type="entry name" value="FF_domain"/>
</dbReference>
<organism evidence="10 11">
    <name type="scientific">Malassezia sympodialis (strain ATCC 42132)</name>
    <name type="common">Atopic eczema-associated yeast</name>
    <dbReference type="NCBI Taxonomy" id="1230383"/>
    <lineage>
        <taxon>Eukaryota</taxon>
        <taxon>Fungi</taxon>
        <taxon>Dikarya</taxon>
        <taxon>Basidiomycota</taxon>
        <taxon>Ustilaginomycotina</taxon>
        <taxon>Malasseziomycetes</taxon>
        <taxon>Malasseziales</taxon>
        <taxon>Malasseziaceae</taxon>
        <taxon>Malassezia</taxon>
    </lineage>
</organism>
<dbReference type="GO" id="GO:0003723">
    <property type="term" value="F:RNA binding"/>
    <property type="evidence" value="ECO:0007669"/>
    <property type="project" value="TreeGrafter"/>
</dbReference>
<dbReference type="PANTHER" id="PTHR11864:SF0">
    <property type="entry name" value="PRP40 PRE-MRNA PROCESSING FACTOR 40 HOMOLOG A (YEAST)"/>
    <property type="match status" value="1"/>
</dbReference>
<feature type="compositionally biased region" description="Low complexity" evidence="7">
    <location>
        <begin position="110"/>
        <end position="132"/>
    </location>
</feature>
<dbReference type="Pfam" id="PF01846">
    <property type="entry name" value="FF"/>
    <property type="match status" value="2"/>
</dbReference>
<dbReference type="PANTHER" id="PTHR11864">
    <property type="entry name" value="PRE-MRNA-PROCESSING PROTEIN PRP40"/>
    <property type="match status" value="1"/>
</dbReference>
<dbReference type="GO" id="GO:0045292">
    <property type="term" value="P:mRNA cis splicing, via spliceosome"/>
    <property type="evidence" value="ECO:0007669"/>
    <property type="project" value="InterPro"/>
</dbReference>
<evidence type="ECO:0000256" key="1">
    <source>
        <dbReference type="ARBA" id="ARBA00004123"/>
    </source>
</evidence>
<feature type="domain" description="WW" evidence="8">
    <location>
        <begin position="68"/>
        <end position="94"/>
    </location>
</feature>
<feature type="domain" description="WW" evidence="8">
    <location>
        <begin position="21"/>
        <end position="54"/>
    </location>
</feature>
<name>A0A1M8A6Q5_MALS4</name>
<dbReference type="Gene3D" id="2.20.70.10">
    <property type="match status" value="2"/>
</dbReference>
<dbReference type="InterPro" id="IPR001202">
    <property type="entry name" value="WW_dom"/>
</dbReference>
<reference evidence="11" key="1">
    <citation type="journal article" date="2017" name="Nucleic Acids Res.">
        <title>Proteogenomics produces comprehensive and highly accurate protein-coding gene annotation in a complete genome assembly of Malassezia sympodialis.</title>
        <authorList>
            <person name="Zhu Y."/>
            <person name="Engstroem P.G."/>
            <person name="Tellgren-Roth C."/>
            <person name="Baudo C.D."/>
            <person name="Kennell J.C."/>
            <person name="Sun S."/>
            <person name="Billmyre R.B."/>
            <person name="Schroeder M.S."/>
            <person name="Andersson A."/>
            <person name="Holm T."/>
            <person name="Sigurgeirsson B."/>
            <person name="Wu G."/>
            <person name="Sankaranarayanan S.R."/>
            <person name="Siddharthan R."/>
            <person name="Sanyal K."/>
            <person name="Lundeberg J."/>
            <person name="Nystedt B."/>
            <person name="Boekhout T."/>
            <person name="Dawson T.L. Jr."/>
            <person name="Heitman J."/>
            <person name="Scheynius A."/>
            <person name="Lehtioe J."/>
        </authorList>
    </citation>
    <scope>NUCLEOTIDE SEQUENCE [LARGE SCALE GENOMIC DNA]</scope>
    <source>
        <strain evidence="11">ATCC 42132</strain>
    </source>
</reference>
<gene>
    <name evidence="10" type="ORF">MSYG_2380</name>
</gene>
<feature type="region of interest" description="Disordered" evidence="7">
    <location>
        <begin position="144"/>
        <end position="164"/>
    </location>
</feature>
<evidence type="ECO:0000256" key="6">
    <source>
        <dbReference type="SAM" id="Coils"/>
    </source>
</evidence>
<evidence type="ECO:0000256" key="4">
    <source>
        <dbReference type="ARBA" id="ARBA00023187"/>
    </source>
</evidence>
<dbReference type="Gene3D" id="1.10.10.440">
    <property type="entry name" value="FF domain"/>
    <property type="match status" value="3"/>
</dbReference>
<feature type="region of interest" description="Disordered" evidence="7">
    <location>
        <begin position="104"/>
        <end position="132"/>
    </location>
</feature>
<evidence type="ECO:0000313" key="11">
    <source>
        <dbReference type="Proteomes" id="UP000186303"/>
    </source>
</evidence>
<dbReference type="EMBL" id="LT671823">
    <property type="protein sequence ID" value="SHO78038.1"/>
    <property type="molecule type" value="Genomic_DNA"/>
</dbReference>
<keyword evidence="4" id="KW-0508">mRNA splicing</keyword>
<keyword evidence="3" id="KW-0677">Repeat</keyword>
<protein>
    <submittedName>
        <fullName evidence="10">Similar to S.cerevisiae protein PRP40 (U1 snRNP protein involved in splicing)</fullName>
    </submittedName>
</protein>
<dbReference type="VEuPathDB" id="FungiDB:MSYG_2380"/>
<dbReference type="InterPro" id="IPR039726">
    <property type="entry name" value="Prp40-like"/>
</dbReference>
<dbReference type="GO" id="GO:0071004">
    <property type="term" value="C:U2-type prespliceosome"/>
    <property type="evidence" value="ECO:0007669"/>
    <property type="project" value="TreeGrafter"/>
</dbReference>
<evidence type="ECO:0000256" key="2">
    <source>
        <dbReference type="ARBA" id="ARBA00022664"/>
    </source>
</evidence>
<dbReference type="PROSITE" id="PS50020">
    <property type="entry name" value="WW_DOMAIN_2"/>
    <property type="match status" value="2"/>
</dbReference>
<sequence>MVGGGPAKEPSPRQAGSPAPGPAVSAWVEYKNAKGRPYWYHPGERRSVWDKPDELKTARERAMETTAWREYKSGERSYYVNKETKASTWTMPADLKAFLDTIPDEPAPAVPGRAPASPASGAASPSTPHTPTFTQTAMAVADSAGTGTAVVRPAPTQARTSTPMYATQEEAESAFVAMLRTKGIGAHATWEQVLRDIITEPRYKALRTLEERKATFKKYVEELQELEAAQREEKLAELRPFVLRALQQNGGLKPYASFATFKKKLERHPVWRDFEDESQAHALFEAIRRDVREKDAARKKSVQQHNRSALSALLKTIEMTPMTLWQDVHRTLVESEEFRRDARLQRMPPAEMLALFEEHMVSVERDAERALATREEPVRREREVRDGFRALLQEHVDAGTLHARCTWASFYAQVRDDERLAAMAETHGSSAQALFYDRLDQLEREFTVHRREIQAHMRQRQVPATQPSDWDAWHAACCADDAPRSVSQLPVRVQRALFDECVYQAEREAREARRRVERRLRHYADDLRYAFKHAHPPLDIRASFDDIYEQVRGMPEMQELVRMDGGLDAARGAWAKYVRRQAERHADAPDSVPGARARTEYADLDDADPDRKRKDPVRAEDPRAVRRRTEYDM</sequence>
<feature type="region of interest" description="Disordered" evidence="7">
    <location>
        <begin position="582"/>
        <end position="633"/>
    </location>
</feature>
<dbReference type="GO" id="GO:0005685">
    <property type="term" value="C:U1 snRNP"/>
    <property type="evidence" value="ECO:0007669"/>
    <property type="project" value="TreeGrafter"/>
</dbReference>
<keyword evidence="6" id="KW-0175">Coiled coil</keyword>
<evidence type="ECO:0000256" key="3">
    <source>
        <dbReference type="ARBA" id="ARBA00022737"/>
    </source>
</evidence>
<dbReference type="SMART" id="SM00456">
    <property type="entry name" value="WW"/>
    <property type="match status" value="2"/>
</dbReference>
<dbReference type="InterPro" id="IPR036517">
    <property type="entry name" value="FF_domain_sf"/>
</dbReference>
<dbReference type="SUPFAM" id="SSF51045">
    <property type="entry name" value="WW domain"/>
    <property type="match status" value="2"/>
</dbReference>
<evidence type="ECO:0000259" key="9">
    <source>
        <dbReference type="PROSITE" id="PS51676"/>
    </source>
</evidence>
<accession>A0A1M8A6Q5</accession>
<dbReference type="InterPro" id="IPR036020">
    <property type="entry name" value="WW_dom_sf"/>
</dbReference>
<dbReference type="OrthoDB" id="187617at2759"/>
<dbReference type="AlphaFoldDB" id="A0A1M8A6Q5"/>
<evidence type="ECO:0000259" key="8">
    <source>
        <dbReference type="PROSITE" id="PS50020"/>
    </source>
</evidence>
<feature type="domain" description="FF" evidence="9">
    <location>
        <begin position="168"/>
        <end position="222"/>
    </location>
</feature>
<dbReference type="STRING" id="1230383.A0A1M8A6Q5"/>
<dbReference type="PROSITE" id="PS51676">
    <property type="entry name" value="FF"/>
    <property type="match status" value="1"/>
</dbReference>
<dbReference type="FunFam" id="1.10.10.440:FF:000013">
    <property type="entry name" value="pre-mRNA-processing protein 40A isoform X1"/>
    <property type="match status" value="1"/>
</dbReference>
<feature type="region of interest" description="Disordered" evidence="7">
    <location>
        <begin position="1"/>
        <end position="23"/>
    </location>
</feature>
<dbReference type="OMA" id="RDEIFQD"/>
<dbReference type="Proteomes" id="UP000186303">
    <property type="component" value="Chromosome 3"/>
</dbReference>